<evidence type="ECO:0000313" key="5">
    <source>
        <dbReference type="Proteomes" id="UP000191024"/>
    </source>
</evidence>
<dbReference type="SUPFAM" id="SSF55724">
    <property type="entry name" value="Mog1p/PsbP-like"/>
    <property type="match status" value="1"/>
</dbReference>
<dbReference type="PANTHER" id="PTHR15837">
    <property type="entry name" value="RAN GUANINE NUCLEOTIDE RELEASE FACTOR"/>
    <property type="match status" value="1"/>
</dbReference>
<evidence type="ECO:0000313" key="4">
    <source>
        <dbReference type="EMBL" id="SCU79370.1"/>
    </source>
</evidence>
<organism evidence="4 5">
    <name type="scientific">Lachancea mirantina</name>
    <dbReference type="NCBI Taxonomy" id="1230905"/>
    <lineage>
        <taxon>Eukaryota</taxon>
        <taxon>Fungi</taxon>
        <taxon>Dikarya</taxon>
        <taxon>Ascomycota</taxon>
        <taxon>Saccharomycotina</taxon>
        <taxon>Saccharomycetes</taxon>
        <taxon>Saccharomycetales</taxon>
        <taxon>Saccharomycetaceae</taxon>
        <taxon>Lachancea</taxon>
    </lineage>
</organism>
<dbReference type="STRING" id="1230905.A0A1G4IRX9"/>
<dbReference type="GO" id="GO:0006606">
    <property type="term" value="P:protein import into nucleus"/>
    <property type="evidence" value="ECO:0007669"/>
    <property type="project" value="TreeGrafter"/>
</dbReference>
<protein>
    <submittedName>
        <fullName evidence="4">LAMI_0A08526g1_1</fullName>
    </submittedName>
</protein>
<reference evidence="4 5" key="1">
    <citation type="submission" date="2016-03" db="EMBL/GenBank/DDBJ databases">
        <authorList>
            <person name="Devillers H."/>
        </authorList>
    </citation>
    <scope>NUCLEOTIDE SEQUENCE [LARGE SCALE GENOMIC DNA]</scope>
    <source>
        <strain evidence="4">CBS 11717</strain>
    </source>
</reference>
<evidence type="ECO:0000256" key="3">
    <source>
        <dbReference type="ARBA" id="ARBA00022927"/>
    </source>
</evidence>
<gene>
    <name evidence="4" type="ORF">LAMI_0A08526G</name>
</gene>
<dbReference type="EMBL" id="LT598462">
    <property type="protein sequence ID" value="SCU79370.1"/>
    <property type="molecule type" value="Genomic_DNA"/>
</dbReference>
<dbReference type="Pfam" id="PF04603">
    <property type="entry name" value="Mog1"/>
    <property type="match status" value="1"/>
</dbReference>
<name>A0A1G4IRX9_9SACH</name>
<sequence>MYQTQLFYGGAIASVIPKGFLDASLLREVPDTQEVFVNSRKETEIDEFKDGLGLDESVIVDLLQQVEETDDLKALQVHLSEISDLNGSSEWHLLKHEVKSGPNAQTAIAVEPAYKWGKKELKETLVVCIALLRLKEFETDVVITVNIPLKGEKELRKLSDATQYENASIPASIEGGYRLIQAMVREFKVLDSSLFV</sequence>
<keyword evidence="3" id="KW-0653">Protein transport</keyword>
<accession>A0A1G4IRX9</accession>
<dbReference type="GO" id="GO:0031267">
    <property type="term" value="F:small GTPase binding"/>
    <property type="evidence" value="ECO:0007669"/>
    <property type="project" value="TreeGrafter"/>
</dbReference>
<dbReference type="OrthoDB" id="10255285at2759"/>
<comment type="similarity">
    <text evidence="1">Belongs to the MOG1 family.</text>
</comment>
<dbReference type="InterPro" id="IPR016123">
    <property type="entry name" value="Mog1/PsbP_a/b/a-sand"/>
</dbReference>
<evidence type="ECO:0000256" key="2">
    <source>
        <dbReference type="ARBA" id="ARBA00022448"/>
    </source>
</evidence>
<dbReference type="Gene3D" id="3.40.1000.10">
    <property type="entry name" value="Mog1/PsbP, alpha/beta/alpha sandwich"/>
    <property type="match status" value="1"/>
</dbReference>
<dbReference type="Proteomes" id="UP000191024">
    <property type="component" value="Chromosome A"/>
</dbReference>
<dbReference type="PANTHER" id="PTHR15837:SF0">
    <property type="entry name" value="RAN GUANINE NUCLEOTIDE RELEASE FACTOR"/>
    <property type="match status" value="1"/>
</dbReference>
<dbReference type="AlphaFoldDB" id="A0A1G4IRX9"/>
<keyword evidence="2" id="KW-0813">Transport</keyword>
<proteinExistence type="inferred from homology"/>
<keyword evidence="5" id="KW-1185">Reference proteome</keyword>
<dbReference type="InterPro" id="IPR007681">
    <property type="entry name" value="Mog1"/>
</dbReference>
<dbReference type="GO" id="GO:0005085">
    <property type="term" value="F:guanyl-nucleotide exchange factor activity"/>
    <property type="evidence" value="ECO:0007669"/>
    <property type="project" value="TreeGrafter"/>
</dbReference>
<evidence type="ECO:0000256" key="1">
    <source>
        <dbReference type="ARBA" id="ARBA00010307"/>
    </source>
</evidence>
<dbReference type="GO" id="GO:0005634">
    <property type="term" value="C:nucleus"/>
    <property type="evidence" value="ECO:0007669"/>
    <property type="project" value="TreeGrafter"/>
</dbReference>